<keyword evidence="1" id="KW-1188">Viral release from host cell</keyword>
<proteinExistence type="predicted"/>
<name>A0A853IZ53_9BURK</name>
<organism evidence="5 6">
    <name type="scientific">Ottowia beijingensis</name>
    <dbReference type="NCBI Taxonomy" id="1207057"/>
    <lineage>
        <taxon>Bacteria</taxon>
        <taxon>Pseudomonadati</taxon>
        <taxon>Pseudomonadota</taxon>
        <taxon>Betaproteobacteria</taxon>
        <taxon>Burkholderiales</taxon>
        <taxon>Comamonadaceae</taxon>
        <taxon>Ottowia</taxon>
    </lineage>
</organism>
<dbReference type="Pfam" id="PF04586">
    <property type="entry name" value="Peptidase_S78"/>
    <property type="match status" value="1"/>
</dbReference>
<keyword evidence="3" id="KW-0378">Hydrolase</keyword>
<dbReference type="InterPro" id="IPR054613">
    <property type="entry name" value="Peptidase_S78_dom"/>
</dbReference>
<protein>
    <submittedName>
        <fullName evidence="5">HK97 family phage prohead protease</fullName>
    </submittedName>
</protein>
<dbReference type="GO" id="GO:0006508">
    <property type="term" value="P:proteolysis"/>
    <property type="evidence" value="ECO:0007669"/>
    <property type="project" value="UniProtKB-KW"/>
</dbReference>
<evidence type="ECO:0000256" key="1">
    <source>
        <dbReference type="ARBA" id="ARBA00022612"/>
    </source>
</evidence>
<dbReference type="Proteomes" id="UP000589716">
    <property type="component" value="Unassembled WGS sequence"/>
</dbReference>
<comment type="caution">
    <text evidence="5">The sequence shown here is derived from an EMBL/GenBank/DDBJ whole genome shotgun (WGS) entry which is preliminary data.</text>
</comment>
<reference evidence="5 6" key="1">
    <citation type="submission" date="2020-07" db="EMBL/GenBank/DDBJ databases">
        <authorList>
            <person name="Maaloum M."/>
        </authorList>
    </citation>
    <scope>NUCLEOTIDE SEQUENCE [LARGE SCALE GENOMIC DNA]</scope>
    <source>
        <strain evidence="5 6">GCS-AN-3</strain>
    </source>
</reference>
<keyword evidence="6" id="KW-1185">Reference proteome</keyword>
<evidence type="ECO:0000313" key="6">
    <source>
        <dbReference type="Proteomes" id="UP000589716"/>
    </source>
</evidence>
<accession>A0A853IZ53</accession>
<dbReference type="AlphaFoldDB" id="A0A853IZ53"/>
<keyword evidence="2 5" id="KW-0645">Protease</keyword>
<dbReference type="RefSeq" id="WP_180551459.1">
    <property type="nucleotide sequence ID" value="NZ_JACCKX010000001.1"/>
</dbReference>
<evidence type="ECO:0000256" key="3">
    <source>
        <dbReference type="ARBA" id="ARBA00022801"/>
    </source>
</evidence>
<dbReference type="InterPro" id="IPR006433">
    <property type="entry name" value="Prohead_protease"/>
</dbReference>
<dbReference type="NCBIfam" id="TIGR01543">
    <property type="entry name" value="proheadase_HK97"/>
    <property type="match status" value="1"/>
</dbReference>
<dbReference type="GO" id="GO:0008233">
    <property type="term" value="F:peptidase activity"/>
    <property type="evidence" value="ECO:0007669"/>
    <property type="project" value="UniProtKB-KW"/>
</dbReference>
<gene>
    <name evidence="5" type="ORF">H0I39_18495</name>
</gene>
<feature type="domain" description="Prohead serine protease" evidence="4">
    <location>
        <begin position="15"/>
        <end position="157"/>
    </location>
</feature>
<dbReference type="EMBL" id="JACCKX010000001">
    <property type="protein sequence ID" value="NZA03211.1"/>
    <property type="molecule type" value="Genomic_DNA"/>
</dbReference>
<evidence type="ECO:0000256" key="2">
    <source>
        <dbReference type="ARBA" id="ARBA00022670"/>
    </source>
</evidence>
<evidence type="ECO:0000313" key="5">
    <source>
        <dbReference type="EMBL" id="NZA03211.1"/>
    </source>
</evidence>
<sequence>MDAPVIERRATAGITASGRVLSGYAAVYGVDTKIGGFTERIAPGAFKETLASGRDVLALADHDQRAVLGRTKTGTLTLHEDGHGLAFTLALPDTQAGRDVAALAQRGDLGGMSFGFVATDEVWRGDTRELRAVELHEVSVVQAWPAYEQTTVSVRNRPPQVGIFNGRELLWLDTCD</sequence>
<evidence type="ECO:0000259" key="4">
    <source>
        <dbReference type="Pfam" id="PF04586"/>
    </source>
</evidence>